<sequence>MDQVDTDETGFDRVLGFTLPSREVRGRSVRLGPAVDQILAAHDYPPAVKNLLAEALVLCTLMGSLLKNEGQLTMQAQSEEGAVTLLVCDYREGALRGYAEVDRGRIVALGANPPLPALFGANAYLAITFDLPLDGGRYQGIVPLDGDTLSGACEHYFRQSEQLPTLIRVAARSDGEHAVAGGILVQHLPDGEEGRERLHVRYDDPDWEHVAIMGGSVRHAELVDPQTMLETILWRLFHEEDEIRTEKLTAVSRGCRCSAAHFADVLGRFAEAERAEMREDDGLVHVDCAFCSKIFKVAV</sequence>
<dbReference type="Gene3D" id="3.90.1280.10">
    <property type="entry name" value="HSP33 redox switch-like"/>
    <property type="match status" value="1"/>
</dbReference>
<dbReference type="PANTHER" id="PTHR30111:SF1">
    <property type="entry name" value="33 KDA CHAPERONIN"/>
    <property type="match status" value="1"/>
</dbReference>
<dbReference type="AlphaFoldDB" id="A0A437H2N0"/>
<dbReference type="SUPFAM" id="SSF118352">
    <property type="entry name" value="HSP33 redox switch-like"/>
    <property type="match status" value="1"/>
</dbReference>
<keyword evidence="3" id="KW-1015">Disulfide bond</keyword>
<dbReference type="Proteomes" id="UP000283003">
    <property type="component" value="Unassembled WGS sequence"/>
</dbReference>
<keyword evidence="4" id="KW-0143">Chaperone</keyword>
<dbReference type="CDD" id="cd00498">
    <property type="entry name" value="Hsp33"/>
    <property type="match status" value="1"/>
</dbReference>
<proteinExistence type="predicted"/>
<evidence type="ECO:0000256" key="1">
    <source>
        <dbReference type="ARBA" id="ARBA00022490"/>
    </source>
</evidence>
<dbReference type="InterPro" id="IPR000397">
    <property type="entry name" value="Heat_shock_Hsp33"/>
</dbReference>
<evidence type="ECO:0000256" key="4">
    <source>
        <dbReference type="ARBA" id="ARBA00023186"/>
    </source>
</evidence>
<comment type="caution">
    <text evidence="6">The sequence shown here is derived from an EMBL/GenBank/DDBJ whole genome shotgun (WGS) entry which is preliminary data.</text>
</comment>
<reference evidence="6 7" key="1">
    <citation type="submission" date="2018-12" db="EMBL/GenBank/DDBJ databases">
        <title>Croceicoccus ponticola sp. nov., a lipolytic bacterium isolated from seawater.</title>
        <authorList>
            <person name="Yoon J.-H."/>
        </authorList>
    </citation>
    <scope>NUCLEOTIDE SEQUENCE [LARGE SCALE GENOMIC DNA]</scope>
    <source>
        <strain evidence="6 7">GM-16</strain>
    </source>
</reference>
<dbReference type="PIRSF" id="PIRSF005261">
    <property type="entry name" value="Heat_shock_Hsp33"/>
    <property type="match status" value="1"/>
</dbReference>
<evidence type="ECO:0000256" key="2">
    <source>
        <dbReference type="ARBA" id="ARBA00022833"/>
    </source>
</evidence>
<dbReference type="InterPro" id="IPR016154">
    <property type="entry name" value="Heat_shock_Hsp33_C"/>
</dbReference>
<dbReference type="GO" id="GO:0042026">
    <property type="term" value="P:protein refolding"/>
    <property type="evidence" value="ECO:0007669"/>
    <property type="project" value="TreeGrafter"/>
</dbReference>
<keyword evidence="7" id="KW-1185">Reference proteome</keyword>
<keyword evidence="1" id="KW-0963">Cytoplasm</keyword>
<dbReference type="GO" id="GO:0044183">
    <property type="term" value="F:protein folding chaperone"/>
    <property type="evidence" value="ECO:0007669"/>
    <property type="project" value="TreeGrafter"/>
</dbReference>
<dbReference type="GO" id="GO:0005737">
    <property type="term" value="C:cytoplasm"/>
    <property type="evidence" value="ECO:0007669"/>
    <property type="project" value="InterPro"/>
</dbReference>
<dbReference type="Gene3D" id="3.55.30.10">
    <property type="entry name" value="Hsp33 domain"/>
    <property type="match status" value="1"/>
</dbReference>
<keyword evidence="5" id="KW-0676">Redox-active center</keyword>
<dbReference type="EMBL" id="RXOL01000001">
    <property type="protein sequence ID" value="RVQ69703.1"/>
    <property type="molecule type" value="Genomic_DNA"/>
</dbReference>
<evidence type="ECO:0000256" key="3">
    <source>
        <dbReference type="ARBA" id="ARBA00023157"/>
    </source>
</evidence>
<dbReference type="Pfam" id="PF01430">
    <property type="entry name" value="HSP33"/>
    <property type="match status" value="1"/>
</dbReference>
<dbReference type="GO" id="GO:0051082">
    <property type="term" value="F:unfolded protein binding"/>
    <property type="evidence" value="ECO:0007669"/>
    <property type="project" value="InterPro"/>
</dbReference>
<evidence type="ECO:0000313" key="6">
    <source>
        <dbReference type="EMBL" id="RVQ69703.1"/>
    </source>
</evidence>
<dbReference type="RefSeq" id="WP_127611890.1">
    <property type="nucleotide sequence ID" value="NZ_RXOL01000001.1"/>
</dbReference>
<organism evidence="6 7">
    <name type="scientific">Croceicoccus ponticola</name>
    <dbReference type="NCBI Taxonomy" id="2217664"/>
    <lineage>
        <taxon>Bacteria</taxon>
        <taxon>Pseudomonadati</taxon>
        <taxon>Pseudomonadota</taxon>
        <taxon>Alphaproteobacteria</taxon>
        <taxon>Sphingomonadales</taxon>
        <taxon>Erythrobacteraceae</taxon>
        <taxon>Croceicoccus</taxon>
    </lineage>
</organism>
<dbReference type="SUPFAM" id="SSF64397">
    <property type="entry name" value="Hsp33 domain"/>
    <property type="match status" value="1"/>
</dbReference>
<dbReference type="InterPro" id="IPR016153">
    <property type="entry name" value="Heat_shock_Hsp33_N"/>
</dbReference>
<gene>
    <name evidence="6" type="ORF">EKN06_05985</name>
</gene>
<name>A0A437H2N0_9SPHN</name>
<accession>A0A437H2N0</accession>
<evidence type="ECO:0000313" key="7">
    <source>
        <dbReference type="Proteomes" id="UP000283003"/>
    </source>
</evidence>
<dbReference type="PANTHER" id="PTHR30111">
    <property type="entry name" value="33 KDA CHAPERONIN"/>
    <property type="match status" value="1"/>
</dbReference>
<evidence type="ECO:0000256" key="5">
    <source>
        <dbReference type="ARBA" id="ARBA00023284"/>
    </source>
</evidence>
<protein>
    <submittedName>
        <fullName evidence="6">Hsp33 family molecular chaperone HslO</fullName>
    </submittedName>
</protein>
<dbReference type="OrthoDB" id="9793753at2"/>
<keyword evidence="2" id="KW-0862">Zinc</keyword>